<dbReference type="InterPro" id="IPR028941">
    <property type="entry name" value="WHIM2_dom"/>
</dbReference>
<evidence type="ECO:0000256" key="12">
    <source>
        <dbReference type="SAM" id="MobiDB-lite"/>
    </source>
</evidence>
<comment type="caution">
    <text evidence="16">The sequence shown here is derived from an EMBL/GenBank/DDBJ whole genome shotgun (WGS) entry which is preliminary data.</text>
</comment>
<dbReference type="SMART" id="SM00297">
    <property type="entry name" value="BROMO"/>
    <property type="match status" value="1"/>
</dbReference>
<evidence type="ECO:0000256" key="7">
    <source>
        <dbReference type="ARBA" id="ARBA00023163"/>
    </source>
</evidence>
<dbReference type="InterPro" id="IPR011011">
    <property type="entry name" value="Znf_FYVE_PHD"/>
</dbReference>
<organism evidence="16 17">
    <name type="scientific">Intoshia linei</name>
    <dbReference type="NCBI Taxonomy" id="1819745"/>
    <lineage>
        <taxon>Eukaryota</taxon>
        <taxon>Metazoa</taxon>
        <taxon>Spiralia</taxon>
        <taxon>Lophotrochozoa</taxon>
        <taxon>Mesozoa</taxon>
        <taxon>Orthonectida</taxon>
        <taxon>Rhopaluridae</taxon>
        <taxon>Intoshia</taxon>
    </lineage>
</organism>
<dbReference type="EMBL" id="LWCA01001418">
    <property type="protein sequence ID" value="OAF65159.1"/>
    <property type="molecule type" value="Genomic_DNA"/>
</dbReference>
<name>A0A177AT36_9BILA</name>
<dbReference type="InterPro" id="IPR019787">
    <property type="entry name" value="Znf_PHD-finger"/>
</dbReference>
<evidence type="ECO:0000256" key="4">
    <source>
        <dbReference type="ARBA" id="ARBA00022833"/>
    </source>
</evidence>
<evidence type="ECO:0000256" key="6">
    <source>
        <dbReference type="ARBA" id="ARBA00023117"/>
    </source>
</evidence>
<keyword evidence="5" id="KW-0805">Transcription regulation</keyword>
<dbReference type="Pfam" id="PF00439">
    <property type="entry name" value="Bromodomain"/>
    <property type="match status" value="1"/>
</dbReference>
<keyword evidence="2" id="KW-0479">Metal-binding</keyword>
<dbReference type="Gene3D" id="1.20.920.10">
    <property type="entry name" value="Bromodomain-like"/>
    <property type="match status" value="1"/>
</dbReference>
<dbReference type="GO" id="GO:0031445">
    <property type="term" value="P:regulation of heterochromatin formation"/>
    <property type="evidence" value="ECO:0007669"/>
    <property type="project" value="TreeGrafter"/>
</dbReference>
<dbReference type="CDD" id="cd15545">
    <property type="entry name" value="PHD_BAZ2A_like"/>
    <property type="match status" value="1"/>
</dbReference>
<dbReference type="PANTHER" id="PTHR46510">
    <property type="entry name" value="BROMODOMAIN ADJACENT TO ZINC FINGER DOMAIN PROTEIN 1A"/>
    <property type="match status" value="1"/>
</dbReference>
<evidence type="ECO:0000256" key="3">
    <source>
        <dbReference type="ARBA" id="ARBA00022771"/>
    </source>
</evidence>
<evidence type="ECO:0000256" key="11">
    <source>
        <dbReference type="PROSITE-ProRule" id="PRU00475"/>
    </source>
</evidence>
<dbReference type="GO" id="GO:0003677">
    <property type="term" value="F:DNA binding"/>
    <property type="evidence" value="ECO:0007669"/>
    <property type="project" value="TreeGrafter"/>
</dbReference>
<evidence type="ECO:0000256" key="8">
    <source>
        <dbReference type="ARBA" id="ARBA00023242"/>
    </source>
</evidence>
<feature type="compositionally biased region" description="Polar residues" evidence="12">
    <location>
        <begin position="1004"/>
        <end position="1015"/>
    </location>
</feature>
<dbReference type="OrthoDB" id="332390at2759"/>
<keyword evidence="6 9" id="KW-0103">Bromodomain</keyword>
<dbReference type="PROSITE" id="PS00633">
    <property type="entry name" value="BROMODOMAIN_1"/>
    <property type="match status" value="1"/>
</dbReference>
<gene>
    <name evidence="16" type="ORF">A3Q56_07132</name>
</gene>
<dbReference type="GO" id="GO:0008270">
    <property type="term" value="F:zinc ion binding"/>
    <property type="evidence" value="ECO:0007669"/>
    <property type="project" value="UniProtKB-KW"/>
</dbReference>
<feature type="domain" description="PHD-type" evidence="14">
    <location>
        <begin position="924"/>
        <end position="974"/>
    </location>
</feature>
<feature type="domain" description="Bromo" evidence="13">
    <location>
        <begin position="1058"/>
        <end position="1128"/>
    </location>
</feature>
<keyword evidence="3 10" id="KW-0863">Zinc-finger</keyword>
<dbReference type="PROSITE" id="PS01359">
    <property type="entry name" value="ZF_PHD_1"/>
    <property type="match status" value="1"/>
</dbReference>
<evidence type="ECO:0000256" key="1">
    <source>
        <dbReference type="ARBA" id="ARBA00004123"/>
    </source>
</evidence>
<dbReference type="InterPro" id="IPR001965">
    <property type="entry name" value="Znf_PHD"/>
</dbReference>
<dbReference type="GO" id="GO:0008623">
    <property type="term" value="C:CHRAC"/>
    <property type="evidence" value="ECO:0007669"/>
    <property type="project" value="TreeGrafter"/>
</dbReference>
<feature type="domain" description="WAC" evidence="15">
    <location>
        <begin position="22"/>
        <end position="131"/>
    </location>
</feature>
<dbReference type="InterPro" id="IPR047171">
    <property type="entry name" value="BAZ1A"/>
</dbReference>
<dbReference type="InterPro" id="IPR018359">
    <property type="entry name" value="Bromodomain_CS"/>
</dbReference>
<dbReference type="AlphaFoldDB" id="A0A177AT36"/>
<evidence type="ECO:0000256" key="9">
    <source>
        <dbReference type="PROSITE-ProRule" id="PRU00035"/>
    </source>
</evidence>
<dbReference type="SUPFAM" id="SSF57903">
    <property type="entry name" value="FYVE/PHD zinc finger"/>
    <property type="match status" value="1"/>
</dbReference>
<sequence length="1149" mass="135067">MPLLNGVEFIKYALPSNTPADTKIFYYTVTNEAFIDYELFFNRVVLCNSLVWTCSLTLRPHLTYADSLRSEHKALRLLGRIPFELRRSILLMVPLTKFKAFNQLSAILFDFVKQYYFKDELIECNLNMHSEIQDIKTTGRITNVRCIDSLDDSNEPDRNPPNLIYTVQLEDSNLDSDHENEKTKLQVNQENICRIRGQISHERCRILLLHYCHRVEGIYTLKPKTIDEYFLKDAKFCEVFMNDYLNVFTTDMGGTLKSKQERQRELNLEKFEKKQKFAQDKIQTKQQIEMKKEERKKLIIDEKNRRKLQLQQMKIQQKVEMQLQKLKQKIKNYNTDDLEIEQHCGLSKPLIYKPKQHENQLFEASLVIADFCQKFSKLFEKYDLTLPHITETDLSNLCYNYSENSIYYEIIISLVNFISQAFDVQINEDYIKENKKVNPNFNQFYFKYVLTMNVKFDSFLLDCMNINEYLLLVFNFIQEYYISQPVCDIIKVLSDCEVNLLGELERLILVNKIFDVFLDIPEVHSYVEDGITEYANTKNEFKNFQSNENKRIKLRMLHKTNDVSKEVDKKVEENISNTRKTETICQGYLDSDPNAIDWLKVTDSEWIVMREKYTQLDTDWRNKLKNARDITRILPLGRDKFHNYYWNIPCLKNVIMCEFTDFYKSFTGNQQPYLHPDDTDHDFFIVQSANSDVHESLNNSNHITEKGITEELMNGTGSVLTGSNITKCAFGLYIGKNHVNSLYNSLSSNGEREKALKKVIEMKMEQYCVTDDEDNASVFELFSDPIKVKELTNVQLYVSYIVAAVEEFAFKLVKGGLCGKVTDSGYDQYVKTLSSNSTLQEIKQCVFWLSEIICSRFLYKPLGVSKLHNRKGVKKMRGEYYDSKDVKPFIEWCNQLEVANNFSKVKFLLDIFDSSVIWKLSIGNSKCSVCNRSGSEDCLLLCDWCNYGFHTFCLLPKISEVPENDWFCTWCETNCFEFILEEFPNASKRKKRKKEKRGRKRKNSSSATNGYTNGSSLVHTKYRKVLHDEREELINFMLINVDRNQINTSGKKIIKKLIYHNDSWPFQIPVDTKIYPDYTKIINRPMDLKQMIDKLDTWAYKNWSDFVSDIFLIFDNCCIYNKDNSDVSKAGKSLKNYFLTQMRKLQVTD</sequence>
<dbReference type="InterPro" id="IPR001487">
    <property type="entry name" value="Bromodomain"/>
</dbReference>
<protein>
    <recommendedName>
        <fullName evidence="18">Bromodomain adjacent to zinc finger domain protein 1A</fullName>
    </recommendedName>
</protein>
<evidence type="ECO:0008006" key="18">
    <source>
        <dbReference type="Google" id="ProtNLM"/>
    </source>
</evidence>
<keyword evidence="4" id="KW-0862">Zinc</keyword>
<dbReference type="PROSITE" id="PS50014">
    <property type="entry name" value="BROMODOMAIN_2"/>
    <property type="match status" value="1"/>
</dbReference>
<evidence type="ECO:0000256" key="5">
    <source>
        <dbReference type="ARBA" id="ARBA00023015"/>
    </source>
</evidence>
<dbReference type="InterPro" id="IPR036427">
    <property type="entry name" value="Bromodomain-like_sf"/>
</dbReference>
<dbReference type="PANTHER" id="PTHR46510:SF1">
    <property type="entry name" value="BROMODOMAIN ADJACENT TO ZINC FINGER DOMAIN PROTEIN 1A"/>
    <property type="match status" value="1"/>
</dbReference>
<dbReference type="GO" id="GO:0006355">
    <property type="term" value="P:regulation of DNA-templated transcription"/>
    <property type="evidence" value="ECO:0007669"/>
    <property type="project" value="TreeGrafter"/>
</dbReference>
<dbReference type="InterPro" id="IPR013083">
    <property type="entry name" value="Znf_RING/FYVE/PHD"/>
</dbReference>
<dbReference type="Proteomes" id="UP000078046">
    <property type="component" value="Unassembled WGS sequence"/>
</dbReference>
<feature type="compositionally biased region" description="Basic residues" evidence="12">
    <location>
        <begin position="989"/>
        <end position="1003"/>
    </location>
</feature>
<evidence type="ECO:0000259" key="13">
    <source>
        <dbReference type="PROSITE" id="PS50014"/>
    </source>
</evidence>
<proteinExistence type="predicted"/>
<dbReference type="GO" id="GO:0006338">
    <property type="term" value="P:chromatin remodeling"/>
    <property type="evidence" value="ECO:0007669"/>
    <property type="project" value="InterPro"/>
</dbReference>
<feature type="region of interest" description="Disordered" evidence="12">
    <location>
        <begin position="989"/>
        <end position="1015"/>
    </location>
</feature>
<dbReference type="PRINTS" id="PR00503">
    <property type="entry name" value="BROMODOMAIN"/>
</dbReference>
<dbReference type="SUPFAM" id="SSF47370">
    <property type="entry name" value="Bromodomain"/>
    <property type="match status" value="1"/>
</dbReference>
<keyword evidence="7" id="KW-0804">Transcription</keyword>
<dbReference type="GO" id="GO:0000228">
    <property type="term" value="C:nuclear chromosome"/>
    <property type="evidence" value="ECO:0007669"/>
    <property type="project" value="TreeGrafter"/>
</dbReference>
<evidence type="ECO:0000259" key="14">
    <source>
        <dbReference type="PROSITE" id="PS50016"/>
    </source>
</evidence>
<accession>A0A177AT36</accession>
<dbReference type="Pfam" id="PF15613">
    <property type="entry name" value="WSD"/>
    <property type="match status" value="1"/>
</dbReference>
<dbReference type="InterPro" id="IPR013136">
    <property type="entry name" value="WSTF_Acf1_Cbp146"/>
</dbReference>
<comment type="subcellular location">
    <subcellularLocation>
        <location evidence="1 11">Nucleus</location>
    </subcellularLocation>
</comment>
<evidence type="ECO:0000256" key="2">
    <source>
        <dbReference type="ARBA" id="ARBA00022723"/>
    </source>
</evidence>
<dbReference type="Pfam" id="PF10537">
    <property type="entry name" value="WAC_Acf1_DNA_bd"/>
    <property type="match status" value="1"/>
</dbReference>
<reference evidence="16 17" key="1">
    <citation type="submission" date="2016-04" db="EMBL/GenBank/DDBJ databases">
        <title>The genome of Intoshia linei affirms orthonectids as highly simplified spiralians.</title>
        <authorList>
            <person name="Mikhailov K.V."/>
            <person name="Slusarev G.S."/>
            <person name="Nikitin M.A."/>
            <person name="Logacheva M.D."/>
            <person name="Penin A."/>
            <person name="Aleoshin V."/>
            <person name="Panchin Y.V."/>
        </authorList>
    </citation>
    <scope>NUCLEOTIDE SEQUENCE [LARGE SCALE GENOMIC DNA]</scope>
    <source>
        <strain evidence="16">Intl2013</strain>
        <tissue evidence="16">Whole animal</tissue>
    </source>
</reference>
<dbReference type="InterPro" id="IPR019786">
    <property type="entry name" value="Zinc_finger_PHD-type_CS"/>
</dbReference>
<dbReference type="Pfam" id="PF00628">
    <property type="entry name" value="PHD"/>
    <property type="match status" value="1"/>
</dbReference>
<keyword evidence="17" id="KW-1185">Reference proteome</keyword>
<dbReference type="GO" id="GO:0045740">
    <property type="term" value="P:positive regulation of DNA replication"/>
    <property type="evidence" value="ECO:0007669"/>
    <property type="project" value="TreeGrafter"/>
</dbReference>
<keyword evidence="8 11" id="KW-0539">Nucleus</keyword>
<evidence type="ECO:0000256" key="10">
    <source>
        <dbReference type="PROSITE-ProRule" id="PRU00146"/>
    </source>
</evidence>
<dbReference type="PROSITE" id="PS50016">
    <property type="entry name" value="ZF_PHD_2"/>
    <property type="match status" value="1"/>
</dbReference>
<evidence type="ECO:0000313" key="16">
    <source>
        <dbReference type="EMBL" id="OAF65159.1"/>
    </source>
</evidence>
<dbReference type="SMART" id="SM00249">
    <property type="entry name" value="PHD"/>
    <property type="match status" value="1"/>
</dbReference>
<evidence type="ECO:0000259" key="15">
    <source>
        <dbReference type="PROSITE" id="PS51136"/>
    </source>
</evidence>
<dbReference type="PROSITE" id="PS51136">
    <property type="entry name" value="WAC"/>
    <property type="match status" value="1"/>
</dbReference>
<evidence type="ECO:0000313" key="17">
    <source>
        <dbReference type="Proteomes" id="UP000078046"/>
    </source>
</evidence>
<dbReference type="Gene3D" id="3.30.40.10">
    <property type="entry name" value="Zinc/RING finger domain, C3HC4 (zinc finger)"/>
    <property type="match status" value="1"/>
</dbReference>